<dbReference type="AlphaFoldDB" id="A0ABD0J7G5"/>
<accession>A0ABD0J7G5</accession>
<name>A0ABD0J7G5_9CAEN</name>
<protein>
    <submittedName>
        <fullName evidence="2">Uncharacterized protein</fullName>
    </submittedName>
</protein>
<evidence type="ECO:0000313" key="2">
    <source>
        <dbReference type="EMBL" id="KAK7464538.1"/>
    </source>
</evidence>
<dbReference type="Proteomes" id="UP001519460">
    <property type="component" value="Unassembled WGS sequence"/>
</dbReference>
<proteinExistence type="predicted"/>
<evidence type="ECO:0000256" key="1">
    <source>
        <dbReference type="SAM" id="MobiDB-lite"/>
    </source>
</evidence>
<feature type="compositionally biased region" description="Basic and acidic residues" evidence="1">
    <location>
        <begin position="30"/>
        <end position="50"/>
    </location>
</feature>
<organism evidence="2 3">
    <name type="scientific">Batillaria attramentaria</name>
    <dbReference type="NCBI Taxonomy" id="370345"/>
    <lineage>
        <taxon>Eukaryota</taxon>
        <taxon>Metazoa</taxon>
        <taxon>Spiralia</taxon>
        <taxon>Lophotrochozoa</taxon>
        <taxon>Mollusca</taxon>
        <taxon>Gastropoda</taxon>
        <taxon>Caenogastropoda</taxon>
        <taxon>Sorbeoconcha</taxon>
        <taxon>Cerithioidea</taxon>
        <taxon>Batillariidae</taxon>
        <taxon>Batillaria</taxon>
    </lineage>
</organism>
<dbReference type="EMBL" id="JACVVK020000587">
    <property type="protein sequence ID" value="KAK7464538.1"/>
    <property type="molecule type" value="Genomic_DNA"/>
</dbReference>
<feature type="region of interest" description="Disordered" evidence="1">
    <location>
        <begin position="27"/>
        <end position="63"/>
    </location>
</feature>
<evidence type="ECO:0000313" key="3">
    <source>
        <dbReference type="Proteomes" id="UP001519460"/>
    </source>
</evidence>
<keyword evidence="3" id="KW-1185">Reference proteome</keyword>
<sequence length="97" mass="10783">MPPDLLASSVNDRSGWAELKTLPITCTSEPHVDPRLHREMDQRRERRTDGASDSSSPQYLDRSLTIPGCTGVLQTLGKHSTTFSMPAGTRTTQMKRN</sequence>
<gene>
    <name evidence="2" type="ORF">BaRGS_00037899</name>
</gene>
<reference evidence="2 3" key="1">
    <citation type="journal article" date="2023" name="Sci. Data">
        <title>Genome assembly of the Korean intertidal mud-creeper Batillaria attramentaria.</title>
        <authorList>
            <person name="Patra A.K."/>
            <person name="Ho P.T."/>
            <person name="Jun S."/>
            <person name="Lee S.J."/>
            <person name="Kim Y."/>
            <person name="Won Y.J."/>
        </authorList>
    </citation>
    <scope>NUCLEOTIDE SEQUENCE [LARGE SCALE GENOMIC DNA]</scope>
    <source>
        <strain evidence="2">Wonlab-2016</strain>
    </source>
</reference>
<comment type="caution">
    <text evidence="2">The sequence shown here is derived from an EMBL/GenBank/DDBJ whole genome shotgun (WGS) entry which is preliminary data.</text>
</comment>